<dbReference type="Pfam" id="PF11790">
    <property type="entry name" value="Glyco_hydro_cc"/>
    <property type="match status" value="1"/>
</dbReference>
<dbReference type="EMBL" id="JARJLG010000004">
    <property type="protein sequence ID" value="KAJ7781766.1"/>
    <property type="molecule type" value="Genomic_DNA"/>
</dbReference>
<accession>A0AAD7NZS4</accession>
<evidence type="ECO:0000313" key="4">
    <source>
        <dbReference type="EMBL" id="KAJ7781766.1"/>
    </source>
</evidence>
<feature type="compositionally biased region" description="Low complexity" evidence="1">
    <location>
        <begin position="352"/>
        <end position="368"/>
    </location>
</feature>
<dbReference type="InterPro" id="IPR024655">
    <property type="entry name" value="Asl1_glyco_hydro_catalytic"/>
</dbReference>
<dbReference type="PANTHER" id="PTHR34154:SF3">
    <property type="entry name" value="ALKALI-SENSITIVE LINKAGE PROTEIN 1"/>
    <property type="match status" value="1"/>
</dbReference>
<dbReference type="SUPFAM" id="SSF51445">
    <property type="entry name" value="(Trans)glycosidases"/>
    <property type="match status" value="1"/>
</dbReference>
<evidence type="ECO:0000256" key="1">
    <source>
        <dbReference type="SAM" id="MobiDB-lite"/>
    </source>
</evidence>
<keyword evidence="2" id="KW-1133">Transmembrane helix</keyword>
<dbReference type="GO" id="GO:0016787">
    <property type="term" value="F:hydrolase activity"/>
    <property type="evidence" value="ECO:0007669"/>
    <property type="project" value="UniProtKB-KW"/>
</dbReference>
<name>A0AAD7NZS4_9AGAR</name>
<protein>
    <submittedName>
        <fullName evidence="4">Glycosyl hydrolase catalytic core-domain-containing protein</fullName>
    </submittedName>
</protein>
<proteinExistence type="predicted"/>
<comment type="caution">
    <text evidence="4">The sequence shown here is derived from an EMBL/GenBank/DDBJ whole genome shotgun (WGS) entry which is preliminary data.</text>
</comment>
<dbReference type="InterPro" id="IPR017853">
    <property type="entry name" value="GH"/>
</dbReference>
<evidence type="ECO:0000313" key="5">
    <source>
        <dbReference type="Proteomes" id="UP001215280"/>
    </source>
</evidence>
<sequence>MPPATRRSRDDLGVPEIAHRRQTCTWIHTRCHLFLILTNLTISRGSNSLGAENLKGFHSLPLSSECSVGCPSFFRSRSFCLPPLPIPPLLRPLPLPAPLPLPRPLPLPPAPLSLPRPPLLLAPPPLPTPPVVSWVYNWGLVPPDYLADSGIEFIPMQWGAADIETLAVTVKGLGATTLLAFNEPDAPVSQGQSNINATYAAQLWMQYIEPLSASGVRLGAPAISSGATGMPWLTAFMAACSQCTIDFIPFHWYGDGTGGFYDYLYALNGQFNKTVWVTEFAETSDNDTVVLDFMNTTITALDGLDFVERYAWFGYFRPTDGSHYNLLDVNGDLNACGQVYVDAAKTVVNALPNPTGSGTPPDGGPTNSAGGYTTVYPASDTGLTPAFATQTGNSGQRAGGAVGGTLFGLGTVILAAAFGVGLVW</sequence>
<dbReference type="PANTHER" id="PTHR34154">
    <property type="entry name" value="ALKALI-SENSITIVE LINKAGE PROTEIN 1"/>
    <property type="match status" value="1"/>
</dbReference>
<dbReference type="Proteomes" id="UP001215280">
    <property type="component" value="Unassembled WGS sequence"/>
</dbReference>
<keyword evidence="5" id="KW-1185">Reference proteome</keyword>
<feature type="domain" description="Asl1-like glycosyl hydrolase catalytic" evidence="3">
    <location>
        <begin position="132"/>
        <end position="340"/>
    </location>
</feature>
<dbReference type="GO" id="GO:0009277">
    <property type="term" value="C:fungal-type cell wall"/>
    <property type="evidence" value="ECO:0007669"/>
    <property type="project" value="TreeGrafter"/>
</dbReference>
<keyword evidence="2" id="KW-0812">Transmembrane</keyword>
<dbReference type="AlphaFoldDB" id="A0AAD7NZS4"/>
<dbReference type="InterPro" id="IPR053183">
    <property type="entry name" value="ASL1"/>
</dbReference>
<evidence type="ECO:0000259" key="3">
    <source>
        <dbReference type="Pfam" id="PF11790"/>
    </source>
</evidence>
<feature type="transmembrane region" description="Helical" evidence="2">
    <location>
        <begin position="401"/>
        <end position="423"/>
    </location>
</feature>
<keyword evidence="2" id="KW-0472">Membrane</keyword>
<keyword evidence="4" id="KW-0378">Hydrolase</keyword>
<dbReference type="Gene3D" id="3.20.20.80">
    <property type="entry name" value="Glycosidases"/>
    <property type="match status" value="1"/>
</dbReference>
<evidence type="ECO:0000256" key="2">
    <source>
        <dbReference type="SAM" id="Phobius"/>
    </source>
</evidence>
<dbReference type="GO" id="GO:0071966">
    <property type="term" value="P:fungal-type cell wall polysaccharide metabolic process"/>
    <property type="evidence" value="ECO:0007669"/>
    <property type="project" value="TreeGrafter"/>
</dbReference>
<organism evidence="4 5">
    <name type="scientific">Mycena maculata</name>
    <dbReference type="NCBI Taxonomy" id="230809"/>
    <lineage>
        <taxon>Eukaryota</taxon>
        <taxon>Fungi</taxon>
        <taxon>Dikarya</taxon>
        <taxon>Basidiomycota</taxon>
        <taxon>Agaricomycotina</taxon>
        <taxon>Agaricomycetes</taxon>
        <taxon>Agaricomycetidae</taxon>
        <taxon>Agaricales</taxon>
        <taxon>Marasmiineae</taxon>
        <taxon>Mycenaceae</taxon>
        <taxon>Mycena</taxon>
    </lineage>
</organism>
<feature type="region of interest" description="Disordered" evidence="1">
    <location>
        <begin position="352"/>
        <end position="372"/>
    </location>
</feature>
<gene>
    <name evidence="4" type="ORF">DFH07DRAFT_386563</name>
</gene>
<reference evidence="4" key="1">
    <citation type="submission" date="2023-03" db="EMBL/GenBank/DDBJ databases">
        <title>Massive genome expansion in bonnet fungi (Mycena s.s.) driven by repeated elements and novel gene families across ecological guilds.</title>
        <authorList>
            <consortium name="Lawrence Berkeley National Laboratory"/>
            <person name="Harder C.B."/>
            <person name="Miyauchi S."/>
            <person name="Viragh M."/>
            <person name="Kuo A."/>
            <person name="Thoen E."/>
            <person name="Andreopoulos B."/>
            <person name="Lu D."/>
            <person name="Skrede I."/>
            <person name="Drula E."/>
            <person name="Henrissat B."/>
            <person name="Morin E."/>
            <person name="Kohler A."/>
            <person name="Barry K."/>
            <person name="LaButti K."/>
            <person name="Morin E."/>
            <person name="Salamov A."/>
            <person name="Lipzen A."/>
            <person name="Mereny Z."/>
            <person name="Hegedus B."/>
            <person name="Baldrian P."/>
            <person name="Stursova M."/>
            <person name="Weitz H."/>
            <person name="Taylor A."/>
            <person name="Grigoriev I.V."/>
            <person name="Nagy L.G."/>
            <person name="Martin F."/>
            <person name="Kauserud H."/>
        </authorList>
    </citation>
    <scope>NUCLEOTIDE SEQUENCE</scope>
    <source>
        <strain evidence="4">CBHHK188m</strain>
    </source>
</reference>